<organism evidence="2 3">
    <name type="scientific">Marisediminicola antarctica</name>
    <dbReference type="NCBI Taxonomy" id="674079"/>
    <lineage>
        <taxon>Bacteria</taxon>
        <taxon>Bacillati</taxon>
        <taxon>Actinomycetota</taxon>
        <taxon>Actinomycetes</taxon>
        <taxon>Micrococcales</taxon>
        <taxon>Microbacteriaceae</taxon>
        <taxon>Marisediminicola</taxon>
    </lineage>
</organism>
<dbReference type="KEGG" id="mant:BHD05_13490"/>
<gene>
    <name evidence="2" type="ORF">BHD05_13490</name>
</gene>
<dbReference type="AlphaFoldDB" id="A0A7L5AIT6"/>
<evidence type="ECO:0000256" key="1">
    <source>
        <dbReference type="SAM" id="MobiDB-lite"/>
    </source>
</evidence>
<keyword evidence="3" id="KW-1185">Reference proteome</keyword>
<feature type="region of interest" description="Disordered" evidence="1">
    <location>
        <begin position="1"/>
        <end position="30"/>
    </location>
</feature>
<reference evidence="2 3" key="1">
    <citation type="submission" date="2016-09" db="EMBL/GenBank/DDBJ databases">
        <title>Complete genome sequence of microbes from the polar regions.</title>
        <authorList>
            <person name="Liao L."/>
            <person name="Chen B."/>
        </authorList>
    </citation>
    <scope>NUCLEOTIDE SEQUENCE [LARGE SCALE GENOMIC DNA]</scope>
    <source>
        <strain evidence="2 3">ZS314</strain>
    </source>
</reference>
<dbReference type="EMBL" id="CP017146">
    <property type="protein sequence ID" value="QHO70510.1"/>
    <property type="molecule type" value="Genomic_DNA"/>
</dbReference>
<dbReference type="Proteomes" id="UP000464507">
    <property type="component" value="Chromosome"/>
</dbReference>
<accession>A0A7L5AIT6</accession>
<sequence>MTGGHRASAQHRFSGVTDVNHSDNAPASGTFSAPVRDLGISSEPFEITAELVAANLSFGGGQLPDEMMSAVERIWLDKDFTWPTTLAVTRIMLSVEPSPDTEPPQEVSSRVSILGTGWVTDRPVSLTWNNAFGFPSASIALPDAHPDENGFFGIEVVMKTTPRRHSDFVWEHNNQLALVGQQMDEDGQLEHSAVQRAIPPHAIWQWAR</sequence>
<feature type="compositionally biased region" description="Polar residues" evidence="1">
    <location>
        <begin position="17"/>
        <end position="30"/>
    </location>
</feature>
<proteinExistence type="predicted"/>
<evidence type="ECO:0000313" key="2">
    <source>
        <dbReference type="EMBL" id="QHO70510.1"/>
    </source>
</evidence>
<protein>
    <submittedName>
        <fullName evidence="2">Uncharacterized protein</fullName>
    </submittedName>
</protein>
<evidence type="ECO:0000313" key="3">
    <source>
        <dbReference type="Proteomes" id="UP000464507"/>
    </source>
</evidence>
<name>A0A7L5AIT6_9MICO</name>